<gene>
    <name evidence="1" type="ORF">AACT_1249</name>
</gene>
<proteinExistence type="predicted"/>
<dbReference type="RefSeq" id="WP_172126004.1">
    <property type="nucleotide sequence ID" value="NZ_CP042652.1"/>
</dbReference>
<dbReference type="KEGG" id="paco:AACT_1249"/>
<reference evidence="1 2" key="1">
    <citation type="submission" date="2019-08" db="EMBL/GenBank/DDBJ databases">
        <title>Complete genome sequence of Arcobacter acticola.</title>
        <authorList>
            <person name="Miller W."/>
        </authorList>
    </citation>
    <scope>NUCLEOTIDE SEQUENCE [LARGE SCALE GENOMIC DNA]</scope>
    <source>
        <strain evidence="1 2">KCTC 52212</strain>
    </source>
</reference>
<dbReference type="EMBL" id="CP042652">
    <property type="protein sequence ID" value="QKE28428.1"/>
    <property type="molecule type" value="Genomic_DNA"/>
</dbReference>
<name>A0A6M8EIS2_9BACT</name>
<keyword evidence="1" id="KW-0238">DNA-binding</keyword>
<evidence type="ECO:0000313" key="2">
    <source>
        <dbReference type="Proteomes" id="UP000503483"/>
    </source>
</evidence>
<organism evidence="1 2">
    <name type="scientific">Arcobacter acticola</name>
    <dbReference type="NCBI Taxonomy" id="1849015"/>
    <lineage>
        <taxon>Bacteria</taxon>
        <taxon>Pseudomonadati</taxon>
        <taxon>Campylobacterota</taxon>
        <taxon>Epsilonproteobacteria</taxon>
        <taxon>Campylobacterales</taxon>
        <taxon>Arcobacteraceae</taxon>
        <taxon>Arcobacter</taxon>
    </lineage>
</organism>
<evidence type="ECO:0000313" key="1">
    <source>
        <dbReference type="EMBL" id="QKE28428.1"/>
    </source>
</evidence>
<accession>A0A6M8EIS2</accession>
<dbReference type="Proteomes" id="UP000503483">
    <property type="component" value="Chromosome"/>
</dbReference>
<sequence>MNLNIEAVNQIPQILEIVKILSEKIENKVEKRWLNVAETAYYLGYSKDHIHKLKTDHLVEGKHYHKKAGRVLFDKLELDKWVISSKNMLNPKEIANLVLKDLI</sequence>
<dbReference type="GO" id="GO:0003677">
    <property type="term" value="F:DNA binding"/>
    <property type="evidence" value="ECO:0007669"/>
    <property type="project" value="UniProtKB-KW"/>
</dbReference>
<dbReference type="AlphaFoldDB" id="A0A6M8EIS2"/>
<protein>
    <submittedName>
        <fullName evidence="1">Putative DNA-binding protein</fullName>
    </submittedName>
</protein>
<keyword evidence="2" id="KW-1185">Reference proteome</keyword>